<dbReference type="FunFam" id="1.20.58.60:FF:000153">
    <property type="entry name" value="Spectrin beta chain"/>
    <property type="match status" value="1"/>
</dbReference>
<sequence>MKTAGYPEVNIHNFTTCWRDGLAFNALIHRHRPDLIEFHKLARSNATHNLQQAFNVAEQSLGLTKLLDPEDVNTENPDEKSIITYVVSFYHYFSKMKALIVEGKRIGKVLDNAIEAEKIIERYEALASELLEWIEKTISIISNQKFANSLTGVQQQLQAFTTYCTIEKPIKFQEKGNLEVLLFTIQSKLRANNQKPYVPHEGKLISDINKAWERLEKAEHERGVALRTELIRQEKLELLAQRFDHKTTMRQAWLNENQRLVSQDNFGYDLPAVEAAMKKHEAIEADISSYEERISVVVELAAEMEVENYYDIRRISARKENILGQWKLLKELVVGRKARLEKNLALQKTFQEMVYMIDWMEEMQGQLLSKDFGKHLLEVDDLLQKHNLQEADISVQGERVQTLNTAALKFTTIEGYQPCDPQVICNRVNHVSTCLEELRQLAAKRRTELEESRQLWAFYEELEESEAWMREKMSILSTQTCGKDLSSVLRLLQNHKSLAGELLSRRSLLQLTMKKGKNILTQGGFGAGPVAIGIQERVAEAKGEWKRLEEQAAHRLGYLQEALEFFQFTAESDDLLAWLQDIYRLVSSEDFGHDEYSTRSLLKKHRCVRESLDKHRANAVALRKHAIALPPQFWQLEEVQARLGEVEQLYAEVVEVAVLRQQWLHDALAVYHMFSEVNACEVWIDEKEQWLNQMEVPERLEDVEVVAHRFESLDQEMNSLMGRILDVNQIVQQLLDNGHPSSTEVRGCQDHLNSRWNRIVELVEHKKDHLDSVLRIQNYLLECAEIKCQIQDKRKAIDATQYVGSDLGSVLALQRRLSTMEGALAVLEPKLLHLQQEAEELATSHPDKAVEVLVPFEGISLEWEELKRTLQGCEDSLTVAGRLQQFIQDLDSFLTWLVQTQTAAASDELPNTLEEAERLINCHAALKEEIGRYEEDYERLQAVNELLETEEAPLPYAALQQWLQKLDVGWNKLLEMWESRREVLVQAHIFHLFMRDVKQAESFLNNQESALAHVELPTTVETVEAAIKKHKDFTTTMELNLHRIKAVIEAGESLISQSNIYSERIKERVDTLASRGNENRELAQQWLSKLNDQWELQSFLQDCHEVCVPLICPL</sequence>
<feature type="domain" description="Calponin-homology (CH)" evidence="4">
    <location>
        <begin position="1"/>
        <end position="94"/>
    </location>
</feature>
<dbReference type="EMBL" id="JBHFQA010000007">
    <property type="protein sequence ID" value="KAL2096519.1"/>
    <property type="molecule type" value="Genomic_DNA"/>
</dbReference>
<evidence type="ECO:0000259" key="4">
    <source>
        <dbReference type="PROSITE" id="PS50021"/>
    </source>
</evidence>
<name>A0ABD1KBS8_9TELE</name>
<evidence type="ECO:0000313" key="6">
    <source>
        <dbReference type="Proteomes" id="UP001591681"/>
    </source>
</evidence>
<gene>
    <name evidence="5" type="ORF">ACEWY4_008667</name>
</gene>
<keyword evidence="1" id="KW-0677">Repeat</keyword>
<dbReference type="SUPFAM" id="SSF46966">
    <property type="entry name" value="Spectrin repeat"/>
    <property type="match status" value="8"/>
</dbReference>
<dbReference type="PROSITE" id="PS50021">
    <property type="entry name" value="CH"/>
    <property type="match status" value="1"/>
</dbReference>
<accession>A0ABD1KBS8</accession>
<dbReference type="Pfam" id="PF00435">
    <property type="entry name" value="Spectrin"/>
    <property type="match status" value="9"/>
</dbReference>
<dbReference type="SMART" id="SM00033">
    <property type="entry name" value="CH"/>
    <property type="match status" value="1"/>
</dbReference>
<dbReference type="Gene3D" id="1.10.418.10">
    <property type="entry name" value="Calponin-like domain"/>
    <property type="match status" value="1"/>
</dbReference>
<organism evidence="5 6">
    <name type="scientific">Coilia grayii</name>
    <name type="common">Gray's grenadier anchovy</name>
    <dbReference type="NCBI Taxonomy" id="363190"/>
    <lineage>
        <taxon>Eukaryota</taxon>
        <taxon>Metazoa</taxon>
        <taxon>Chordata</taxon>
        <taxon>Craniata</taxon>
        <taxon>Vertebrata</taxon>
        <taxon>Euteleostomi</taxon>
        <taxon>Actinopterygii</taxon>
        <taxon>Neopterygii</taxon>
        <taxon>Teleostei</taxon>
        <taxon>Clupei</taxon>
        <taxon>Clupeiformes</taxon>
        <taxon>Clupeoidei</taxon>
        <taxon>Engraulidae</taxon>
        <taxon>Coilinae</taxon>
        <taxon>Coilia</taxon>
    </lineage>
</organism>
<dbReference type="GO" id="GO:0003779">
    <property type="term" value="F:actin binding"/>
    <property type="evidence" value="ECO:0007669"/>
    <property type="project" value="UniProtKB-KW"/>
</dbReference>
<evidence type="ECO:0000256" key="2">
    <source>
        <dbReference type="ARBA" id="ARBA00023203"/>
    </source>
</evidence>
<dbReference type="SMART" id="SM00150">
    <property type="entry name" value="SPEC"/>
    <property type="match status" value="9"/>
</dbReference>
<dbReference type="SUPFAM" id="SSF47576">
    <property type="entry name" value="Calponin-homology domain, CH-domain"/>
    <property type="match status" value="1"/>
</dbReference>
<dbReference type="InterPro" id="IPR002017">
    <property type="entry name" value="Spectrin_repeat"/>
</dbReference>
<reference evidence="5 6" key="1">
    <citation type="submission" date="2024-09" db="EMBL/GenBank/DDBJ databases">
        <title>A chromosome-level genome assembly of Gray's grenadier anchovy, Coilia grayii.</title>
        <authorList>
            <person name="Fu Z."/>
        </authorList>
    </citation>
    <scope>NUCLEOTIDE SEQUENCE [LARGE SCALE GENOMIC DNA]</scope>
    <source>
        <strain evidence="5">G4</strain>
        <tissue evidence="5">Muscle</tissue>
    </source>
</reference>
<dbReference type="InterPro" id="IPR036872">
    <property type="entry name" value="CH_dom_sf"/>
</dbReference>
<dbReference type="InterPro" id="IPR001715">
    <property type="entry name" value="CH_dom"/>
</dbReference>
<dbReference type="Pfam" id="PF00307">
    <property type="entry name" value="CH"/>
    <property type="match status" value="1"/>
</dbReference>
<dbReference type="FunFam" id="1.20.58.60:FF:000083">
    <property type="entry name" value="Spectrin beta chain"/>
    <property type="match status" value="1"/>
</dbReference>
<protein>
    <recommendedName>
        <fullName evidence="4">Calponin-homology (CH) domain-containing protein</fullName>
    </recommendedName>
</protein>
<evidence type="ECO:0000313" key="5">
    <source>
        <dbReference type="EMBL" id="KAL2096519.1"/>
    </source>
</evidence>
<dbReference type="PANTHER" id="PTHR11915">
    <property type="entry name" value="SPECTRIN/FILAMIN RELATED CYTOSKELETAL PROTEIN"/>
    <property type="match status" value="1"/>
</dbReference>
<dbReference type="InterPro" id="IPR018159">
    <property type="entry name" value="Spectrin/alpha-actinin"/>
</dbReference>
<dbReference type="AlphaFoldDB" id="A0ABD1KBS8"/>
<dbReference type="FunFam" id="1.20.58.60:FF:000229">
    <property type="entry name" value="Spectrin beta chain"/>
    <property type="match status" value="1"/>
</dbReference>
<dbReference type="Gene3D" id="1.20.58.60">
    <property type="match status" value="5"/>
</dbReference>
<dbReference type="Proteomes" id="UP001591681">
    <property type="component" value="Unassembled WGS sequence"/>
</dbReference>
<dbReference type="FunFam" id="1.20.58.60:FF:000294">
    <property type="entry name" value="Spectrin beta chain"/>
    <property type="match status" value="1"/>
</dbReference>
<feature type="coiled-coil region" evidence="3">
    <location>
        <begin position="916"/>
        <end position="950"/>
    </location>
</feature>
<keyword evidence="6" id="KW-1185">Reference proteome</keyword>
<keyword evidence="3" id="KW-0175">Coiled coil</keyword>
<comment type="caution">
    <text evidence="5">The sequence shown here is derived from an EMBL/GenBank/DDBJ whole genome shotgun (WGS) entry which is preliminary data.</text>
</comment>
<keyword evidence="2" id="KW-0009">Actin-binding</keyword>
<evidence type="ECO:0000256" key="1">
    <source>
        <dbReference type="ARBA" id="ARBA00022737"/>
    </source>
</evidence>
<evidence type="ECO:0000256" key="3">
    <source>
        <dbReference type="SAM" id="Coils"/>
    </source>
</evidence>
<dbReference type="CDD" id="cd00176">
    <property type="entry name" value="SPEC"/>
    <property type="match status" value="5"/>
</dbReference>
<proteinExistence type="predicted"/>